<dbReference type="WBParaSite" id="scaffold18977_cov137.g19088">
    <property type="protein sequence ID" value="scaffold18977_cov137.g19088"/>
    <property type="gene ID" value="scaffold18977_cov137.g19088"/>
</dbReference>
<name>A0A915LV21_MELJA</name>
<protein>
    <submittedName>
        <fullName evidence="2">Uncharacterized protein</fullName>
    </submittedName>
</protein>
<evidence type="ECO:0000313" key="1">
    <source>
        <dbReference type="Proteomes" id="UP000887561"/>
    </source>
</evidence>
<dbReference type="PANTHER" id="PTHR21523:SF37">
    <property type="entry name" value="MLT-TEN (MLT-10) RELATED"/>
    <property type="match status" value="1"/>
</dbReference>
<dbReference type="InterPro" id="IPR006954">
    <property type="entry name" value="Mlt-10-like"/>
</dbReference>
<dbReference type="PANTHER" id="PTHR21523">
    <property type="match status" value="1"/>
</dbReference>
<evidence type="ECO:0000313" key="2">
    <source>
        <dbReference type="WBParaSite" id="scaffold18977_cov137.g19088"/>
    </source>
</evidence>
<dbReference type="Pfam" id="PF04870">
    <property type="entry name" value="Moulting_cycle"/>
    <property type="match status" value="2"/>
</dbReference>
<keyword evidence="1" id="KW-1185">Reference proteome</keyword>
<reference evidence="2" key="1">
    <citation type="submission" date="2022-11" db="UniProtKB">
        <authorList>
            <consortium name="WormBaseParasite"/>
        </authorList>
    </citation>
    <scope>IDENTIFICATION</scope>
</reference>
<proteinExistence type="predicted"/>
<sequence length="278" mass="32122">MRKNFYGLHTTHSKLSPLGRIARDLMKKVLKAKGKHEKDVVPWQKTVERLRDSAKRRKEIKKNFEEGDSPELGHLTYRGLKRQGAFGEVEDDLNEIAEDPQRIFKFLEKLRSEKYTKKKKEPFGRLVQMLREGIKLGYALAGHNASDIDNKTMRMVSPRFFSVTAEDDPEHNDTELNATSSLTNSTASEFILPKQFNTTRYEKEIRTKDGTPLFFTKENITDVADEAGIKKFETFEFLQNSINKQQLKDMNNTGYTLLTKDQLNMLYGNNSSYEDPVV</sequence>
<accession>A0A915LV21</accession>
<dbReference type="Proteomes" id="UP000887561">
    <property type="component" value="Unplaced"/>
</dbReference>
<organism evidence="1 2">
    <name type="scientific">Meloidogyne javanica</name>
    <name type="common">Root-knot nematode worm</name>
    <dbReference type="NCBI Taxonomy" id="6303"/>
    <lineage>
        <taxon>Eukaryota</taxon>
        <taxon>Metazoa</taxon>
        <taxon>Ecdysozoa</taxon>
        <taxon>Nematoda</taxon>
        <taxon>Chromadorea</taxon>
        <taxon>Rhabditida</taxon>
        <taxon>Tylenchina</taxon>
        <taxon>Tylenchomorpha</taxon>
        <taxon>Tylenchoidea</taxon>
        <taxon>Meloidogynidae</taxon>
        <taxon>Meloidogyninae</taxon>
        <taxon>Meloidogyne</taxon>
        <taxon>Meloidogyne incognita group</taxon>
    </lineage>
</organism>
<dbReference type="AlphaFoldDB" id="A0A915LV21"/>